<dbReference type="PRINTS" id="PR01011">
    <property type="entry name" value="GLUTPROXDASE"/>
</dbReference>
<sequence length="180" mass="20584">MSQFYELSALKGQSEYLFSQLRNKVVLIVNVASLCGFSPQYDELQHLYDVFPHDEFEILAFPCHQFGDQELDNFDDIREYVASRFKVSFPILSPVQVNGEKTHPVFKYIKEGKSGFLGFKGVRWNFEKFLIDPNGVVVGRFLSGVAPALLEPVIQMILDRKRANEKREQEISAPKSTSSL</sequence>
<dbReference type="CDD" id="cd00340">
    <property type="entry name" value="GSH_Peroxidase"/>
    <property type="match status" value="1"/>
</dbReference>
<dbReference type="Gene3D" id="3.40.30.10">
    <property type="entry name" value="Glutaredoxin"/>
    <property type="match status" value="1"/>
</dbReference>
<evidence type="ECO:0000313" key="7">
    <source>
        <dbReference type="Proteomes" id="UP001338582"/>
    </source>
</evidence>
<dbReference type="AlphaFoldDB" id="A0AAX4HCU4"/>
<evidence type="ECO:0000313" key="6">
    <source>
        <dbReference type="EMBL" id="WPK26438.1"/>
    </source>
</evidence>
<dbReference type="GO" id="GO:0034599">
    <property type="term" value="P:cellular response to oxidative stress"/>
    <property type="evidence" value="ECO:0007669"/>
    <property type="project" value="TreeGrafter"/>
</dbReference>
<dbReference type="GeneID" id="88174855"/>
<evidence type="ECO:0000256" key="4">
    <source>
        <dbReference type="PIRSR" id="PIRSR000303-1"/>
    </source>
</evidence>
<dbReference type="RefSeq" id="XP_062878819.1">
    <property type="nucleotide sequence ID" value="XM_063022749.1"/>
</dbReference>
<feature type="active site" evidence="4">
    <location>
        <position position="35"/>
    </location>
</feature>
<proteinExistence type="inferred from homology"/>
<gene>
    <name evidence="6" type="ORF">PUMCH_003792</name>
</gene>
<keyword evidence="7" id="KW-1185">Reference proteome</keyword>
<dbReference type="InterPro" id="IPR000889">
    <property type="entry name" value="Glutathione_peroxidase"/>
</dbReference>
<dbReference type="SUPFAM" id="SSF52833">
    <property type="entry name" value="Thioredoxin-like"/>
    <property type="match status" value="1"/>
</dbReference>
<evidence type="ECO:0000256" key="5">
    <source>
        <dbReference type="RuleBase" id="RU000499"/>
    </source>
</evidence>
<dbReference type="PIRSF" id="PIRSF000303">
    <property type="entry name" value="Glutathion_perox"/>
    <property type="match status" value="1"/>
</dbReference>
<evidence type="ECO:0000256" key="2">
    <source>
        <dbReference type="ARBA" id="ARBA00022559"/>
    </source>
</evidence>
<organism evidence="6 7">
    <name type="scientific">Australozyma saopauloensis</name>
    <dbReference type="NCBI Taxonomy" id="291208"/>
    <lineage>
        <taxon>Eukaryota</taxon>
        <taxon>Fungi</taxon>
        <taxon>Dikarya</taxon>
        <taxon>Ascomycota</taxon>
        <taxon>Saccharomycotina</taxon>
        <taxon>Pichiomycetes</taxon>
        <taxon>Metschnikowiaceae</taxon>
        <taxon>Australozyma</taxon>
    </lineage>
</organism>
<name>A0AAX4HCU4_9ASCO</name>
<evidence type="ECO:0000256" key="1">
    <source>
        <dbReference type="ARBA" id="ARBA00006926"/>
    </source>
</evidence>
<accession>A0AAX4HCU4</accession>
<keyword evidence="3 5" id="KW-0560">Oxidoreductase</keyword>
<dbReference type="PROSITE" id="PS51355">
    <property type="entry name" value="GLUTATHIONE_PEROXID_3"/>
    <property type="match status" value="1"/>
</dbReference>
<reference evidence="6 7" key="1">
    <citation type="submission" date="2023-10" db="EMBL/GenBank/DDBJ databases">
        <title>Draft Genome Sequence of Candida saopaulonensis from a very Premature Infant with Sepsis.</title>
        <authorList>
            <person name="Ning Y."/>
            <person name="Dai R."/>
            <person name="Xiao M."/>
            <person name="Xu Y."/>
            <person name="Yan Q."/>
            <person name="Zhang L."/>
        </authorList>
    </citation>
    <scope>NUCLEOTIDE SEQUENCE [LARGE SCALE GENOMIC DNA]</scope>
    <source>
        <strain evidence="6 7">19XY460</strain>
    </source>
</reference>
<dbReference type="KEGG" id="asau:88174855"/>
<dbReference type="Proteomes" id="UP001338582">
    <property type="component" value="Chromosome 4"/>
</dbReference>
<dbReference type="EMBL" id="CP138897">
    <property type="protein sequence ID" value="WPK26438.1"/>
    <property type="molecule type" value="Genomic_DNA"/>
</dbReference>
<evidence type="ECO:0000256" key="3">
    <source>
        <dbReference type="ARBA" id="ARBA00023002"/>
    </source>
</evidence>
<dbReference type="Pfam" id="PF00255">
    <property type="entry name" value="GSHPx"/>
    <property type="match status" value="1"/>
</dbReference>
<dbReference type="PANTHER" id="PTHR11592:SF78">
    <property type="entry name" value="GLUTATHIONE PEROXIDASE"/>
    <property type="match status" value="1"/>
</dbReference>
<comment type="similarity">
    <text evidence="1 5">Belongs to the glutathione peroxidase family.</text>
</comment>
<keyword evidence="2 5" id="KW-0575">Peroxidase</keyword>
<dbReference type="PANTHER" id="PTHR11592">
    <property type="entry name" value="GLUTATHIONE PEROXIDASE"/>
    <property type="match status" value="1"/>
</dbReference>
<dbReference type="GO" id="GO:0004601">
    <property type="term" value="F:peroxidase activity"/>
    <property type="evidence" value="ECO:0007669"/>
    <property type="project" value="UniProtKB-KW"/>
</dbReference>
<dbReference type="InterPro" id="IPR036249">
    <property type="entry name" value="Thioredoxin-like_sf"/>
</dbReference>
<protein>
    <recommendedName>
        <fullName evidence="5">Glutathione peroxidase</fullName>
    </recommendedName>
</protein>